<dbReference type="KEGG" id="mcos:GM418_00200"/>
<dbReference type="Gene3D" id="2.60.40.1120">
    <property type="entry name" value="Carboxypeptidase-like, regulatory domain"/>
    <property type="match status" value="1"/>
</dbReference>
<dbReference type="AlphaFoldDB" id="A0A6I6JM79"/>
<dbReference type="SUPFAM" id="SSF49464">
    <property type="entry name" value="Carboxypeptidase regulatory domain-like"/>
    <property type="match status" value="1"/>
</dbReference>
<gene>
    <name evidence="2" type="ORF">GM418_00200</name>
</gene>
<evidence type="ECO:0000256" key="1">
    <source>
        <dbReference type="SAM" id="Phobius"/>
    </source>
</evidence>
<evidence type="ECO:0000313" key="3">
    <source>
        <dbReference type="Proteomes" id="UP000428260"/>
    </source>
</evidence>
<accession>A0A6I6JM79</accession>
<reference evidence="2 3" key="1">
    <citation type="submission" date="2019-11" db="EMBL/GenBank/DDBJ databases">
        <authorList>
            <person name="Zheng R.K."/>
            <person name="Sun C.M."/>
        </authorList>
    </citation>
    <scope>NUCLEOTIDE SEQUENCE [LARGE SCALE GENOMIC DNA]</scope>
    <source>
        <strain evidence="2 3">WC007</strain>
    </source>
</reference>
<evidence type="ECO:0000313" key="2">
    <source>
        <dbReference type="EMBL" id="QGY42128.1"/>
    </source>
</evidence>
<protein>
    <recommendedName>
        <fullName evidence="4">Carboxypeptidase-like regulatory domain-containing protein</fullName>
    </recommendedName>
</protein>
<evidence type="ECO:0008006" key="4">
    <source>
        <dbReference type="Google" id="ProtNLM"/>
    </source>
</evidence>
<sequence>MPENTLQKKFKFTVSFLFFIYGSLFFPFVISGQTLYGKIVNEQNEPVPYATIFVSETREGTISNADGNYNLNLEKGTYHFLIRSLGYQQIEKEITLASDSLLFDIVLLQQEYQIKEIKVFPGKEDPAYYIIRKAMANAAYFREKIKHYEANLYIKSNFTFTNIPKLYQNRIEINDKKLKDAFKEDVTYVIESQNKITYDYPESYKQEVISKKTSLTGFDEPPMMGLMTSTFYEERPNQVISPLSATALNHYNYEYQGFITVGKFDVFKIKVEPKRKSDELVSGTIYIVDKLWCIYNIDFNARIEFFHYRIKQQYENLGNENWMPVSHIINGNFSLLGLKGKFYYGATLQYKSVEENELGSSQTATKMPTNTPKKEVNKKEIELRNEVVRLSSKDELSNKDVRKVARLNRKILKEQYQDSTFASSYNSNYNIEETKDTLANDTFAWDSVRTIPLTPAEISSYAMSDSLVKMETQKPDSTTESKTGFKNSVAMKIFTGYPDLYGDSIIRVSYPGLLATENADYNAVDGYKYKQSIRFFANLDSGKYVRVTPEMGYAFNRKAIFWSVSSHFQNLLAKNNQLEISFGKKSRDFKFNDQGINPDLNSISSWFFGENYMRLYETGFFRFNMAQKAFKNFYLKGLVDYNHFSPLENNAGYTLSDKKEFSPNIPKGLNVNSPFLEEQKSLIYALGLSYRKYQRKPWLQSSGFLMISDYYDFLLSYKQGVKGILNSTSDFSRLDFKFRHQANLTPTSGIDWQLSTGYFFNANQLHFSQFKHFQTSEIVIPFKNFTHTFQLLNDYEFSTSDKYINAGFEFRTEYLLMRYLSLFNKRTWSESFHLNYLSTPTLNNYWEAGYSLNNLFFIGNLGVFAGFSESSFESISVKFSIAGF</sequence>
<dbReference type="InterPro" id="IPR008969">
    <property type="entry name" value="CarboxyPept-like_regulatory"/>
</dbReference>
<dbReference type="Pfam" id="PF18939">
    <property type="entry name" value="DUF5686"/>
    <property type="match status" value="1"/>
</dbReference>
<dbReference type="EMBL" id="CP046401">
    <property type="protein sequence ID" value="QGY42128.1"/>
    <property type="molecule type" value="Genomic_DNA"/>
</dbReference>
<proteinExistence type="predicted"/>
<keyword evidence="1" id="KW-1133">Transmembrane helix</keyword>
<keyword evidence="1" id="KW-0812">Transmembrane</keyword>
<name>A0A6I6JM79_9BACT</name>
<keyword evidence="1" id="KW-0472">Membrane</keyword>
<feature type="transmembrane region" description="Helical" evidence="1">
    <location>
        <begin position="12"/>
        <end position="30"/>
    </location>
</feature>
<dbReference type="InterPro" id="IPR043741">
    <property type="entry name" value="DUF5686"/>
</dbReference>
<dbReference type="RefSeq" id="WP_158861981.1">
    <property type="nucleotide sequence ID" value="NZ_CP046401.1"/>
</dbReference>
<organism evidence="2 3">
    <name type="scientific">Maribellus comscasis</name>
    <dbReference type="NCBI Taxonomy" id="2681766"/>
    <lineage>
        <taxon>Bacteria</taxon>
        <taxon>Pseudomonadati</taxon>
        <taxon>Bacteroidota</taxon>
        <taxon>Bacteroidia</taxon>
        <taxon>Marinilabiliales</taxon>
        <taxon>Prolixibacteraceae</taxon>
        <taxon>Maribellus</taxon>
    </lineage>
</organism>
<dbReference type="Proteomes" id="UP000428260">
    <property type="component" value="Chromosome"/>
</dbReference>
<keyword evidence="3" id="KW-1185">Reference proteome</keyword>
<dbReference type="Pfam" id="PF13715">
    <property type="entry name" value="CarbopepD_reg_2"/>
    <property type="match status" value="1"/>
</dbReference>